<evidence type="ECO:0000256" key="1">
    <source>
        <dbReference type="ARBA" id="ARBA00023157"/>
    </source>
</evidence>
<keyword evidence="1" id="KW-1015">Disulfide bond</keyword>
<accession>A0A8K0CQ24</accession>
<dbReference type="Proteomes" id="UP000801492">
    <property type="component" value="Unassembled WGS sequence"/>
</dbReference>
<dbReference type="SUPFAM" id="SSF50494">
    <property type="entry name" value="Trypsin-like serine proteases"/>
    <property type="match status" value="1"/>
</dbReference>
<dbReference type="PANTHER" id="PTHR24256">
    <property type="entry name" value="TRYPTASE-RELATED"/>
    <property type="match status" value="1"/>
</dbReference>
<dbReference type="PROSITE" id="PS50240">
    <property type="entry name" value="TRYPSIN_DOM"/>
    <property type="match status" value="1"/>
</dbReference>
<evidence type="ECO:0000313" key="4">
    <source>
        <dbReference type="EMBL" id="KAF2890524.1"/>
    </source>
</evidence>
<dbReference type="Gene3D" id="2.40.10.10">
    <property type="entry name" value="Trypsin-like serine proteases"/>
    <property type="match status" value="1"/>
</dbReference>
<comment type="similarity">
    <text evidence="2">Belongs to the peptidase S1 family. CLIP subfamily.</text>
</comment>
<proteinExistence type="inferred from homology"/>
<feature type="domain" description="Peptidase S1" evidence="3">
    <location>
        <begin position="1"/>
        <end position="130"/>
    </location>
</feature>
<name>A0A8K0CQ24_IGNLU</name>
<evidence type="ECO:0000259" key="3">
    <source>
        <dbReference type="PROSITE" id="PS50240"/>
    </source>
</evidence>
<comment type="caution">
    <text evidence="4">The sequence shown here is derived from an EMBL/GenBank/DDBJ whole genome shotgun (WGS) entry which is preliminary data.</text>
</comment>
<sequence length="136" mass="15771">YIRPICLPHLKVTRPKVDQELEVAGWGWKRKELNFRAIETKQKINIKTDSDESCNANEAKLQQNQACGNYSTSDDVCLYEDGGPLVFVYKHRWYQEGIALSREKSCLSFSRILVYVKVADYLDWINENMGKPTSTY</sequence>
<dbReference type="EMBL" id="VTPC01050705">
    <property type="protein sequence ID" value="KAF2890524.1"/>
    <property type="molecule type" value="Genomic_DNA"/>
</dbReference>
<reference evidence="4" key="1">
    <citation type="submission" date="2019-08" db="EMBL/GenBank/DDBJ databases">
        <title>The genome of the North American firefly Photinus pyralis.</title>
        <authorList>
            <consortium name="Photinus pyralis genome working group"/>
            <person name="Fallon T.R."/>
            <person name="Sander Lower S.E."/>
            <person name="Weng J.-K."/>
        </authorList>
    </citation>
    <scope>NUCLEOTIDE SEQUENCE</scope>
    <source>
        <strain evidence="4">TRF0915ILg1</strain>
        <tissue evidence="4">Whole body</tissue>
    </source>
</reference>
<organism evidence="4 5">
    <name type="scientific">Ignelater luminosus</name>
    <name type="common">Cucubano</name>
    <name type="synonym">Pyrophorus luminosus</name>
    <dbReference type="NCBI Taxonomy" id="2038154"/>
    <lineage>
        <taxon>Eukaryota</taxon>
        <taxon>Metazoa</taxon>
        <taxon>Ecdysozoa</taxon>
        <taxon>Arthropoda</taxon>
        <taxon>Hexapoda</taxon>
        <taxon>Insecta</taxon>
        <taxon>Pterygota</taxon>
        <taxon>Neoptera</taxon>
        <taxon>Endopterygota</taxon>
        <taxon>Coleoptera</taxon>
        <taxon>Polyphaga</taxon>
        <taxon>Elateriformia</taxon>
        <taxon>Elateroidea</taxon>
        <taxon>Elateridae</taxon>
        <taxon>Agrypninae</taxon>
        <taxon>Pyrophorini</taxon>
        <taxon>Ignelater</taxon>
    </lineage>
</organism>
<dbReference type="InterPro" id="IPR043504">
    <property type="entry name" value="Peptidase_S1_PA_chymotrypsin"/>
</dbReference>
<gene>
    <name evidence="4" type="ORF">ILUMI_15649</name>
</gene>
<dbReference type="InterPro" id="IPR051487">
    <property type="entry name" value="Ser/Thr_Proteases_Immune/Dev"/>
</dbReference>
<protein>
    <recommendedName>
        <fullName evidence="3">Peptidase S1 domain-containing protein</fullName>
    </recommendedName>
</protein>
<keyword evidence="5" id="KW-1185">Reference proteome</keyword>
<feature type="non-terminal residue" evidence="4">
    <location>
        <position position="1"/>
    </location>
</feature>
<dbReference type="GO" id="GO:0004252">
    <property type="term" value="F:serine-type endopeptidase activity"/>
    <property type="evidence" value="ECO:0007669"/>
    <property type="project" value="InterPro"/>
</dbReference>
<dbReference type="InterPro" id="IPR009003">
    <property type="entry name" value="Peptidase_S1_PA"/>
</dbReference>
<evidence type="ECO:0000313" key="5">
    <source>
        <dbReference type="Proteomes" id="UP000801492"/>
    </source>
</evidence>
<dbReference type="OrthoDB" id="6355487at2759"/>
<evidence type="ECO:0000256" key="2">
    <source>
        <dbReference type="ARBA" id="ARBA00024195"/>
    </source>
</evidence>
<dbReference type="InterPro" id="IPR001254">
    <property type="entry name" value="Trypsin_dom"/>
</dbReference>
<dbReference type="Pfam" id="PF00089">
    <property type="entry name" value="Trypsin"/>
    <property type="match status" value="1"/>
</dbReference>
<dbReference type="GO" id="GO:0006508">
    <property type="term" value="P:proteolysis"/>
    <property type="evidence" value="ECO:0007669"/>
    <property type="project" value="InterPro"/>
</dbReference>
<dbReference type="AlphaFoldDB" id="A0A8K0CQ24"/>